<accession>A0ABM4D7J1</accession>
<reference evidence="12" key="1">
    <citation type="submission" date="2025-08" db="UniProtKB">
        <authorList>
            <consortium name="RefSeq"/>
        </authorList>
    </citation>
    <scope>IDENTIFICATION</scope>
</reference>
<gene>
    <name evidence="12" type="primary">LOC100212566</name>
</gene>
<dbReference type="InterPro" id="IPR020568">
    <property type="entry name" value="Ribosomal_Su5_D2-typ_SF"/>
</dbReference>
<keyword evidence="5" id="KW-0963">Cytoplasm</keyword>
<proteinExistence type="inferred from homology"/>
<dbReference type="PANTHER" id="PTHR11097">
    <property type="entry name" value="EXOSOME COMPLEX EXONUCLEASE RIBOSOMAL RNA PROCESSING PROTEIN"/>
    <property type="match status" value="1"/>
</dbReference>
<dbReference type="InterPro" id="IPR036345">
    <property type="entry name" value="ExoRNase_PH_dom2_sf"/>
</dbReference>
<evidence type="ECO:0000256" key="5">
    <source>
        <dbReference type="ARBA" id="ARBA00022490"/>
    </source>
</evidence>
<evidence type="ECO:0000259" key="10">
    <source>
        <dbReference type="Pfam" id="PF03725"/>
    </source>
</evidence>
<dbReference type="InterPro" id="IPR015847">
    <property type="entry name" value="ExoRNase_PH_dom2"/>
</dbReference>
<evidence type="ECO:0000256" key="4">
    <source>
        <dbReference type="ARBA" id="ARBA00019572"/>
    </source>
</evidence>
<dbReference type="InterPro" id="IPR033100">
    <property type="entry name" value="Rrp45"/>
</dbReference>
<dbReference type="InterPro" id="IPR027408">
    <property type="entry name" value="PNPase/RNase_PH_dom_sf"/>
</dbReference>
<evidence type="ECO:0000256" key="6">
    <source>
        <dbReference type="ARBA" id="ARBA00022884"/>
    </source>
</evidence>
<protein>
    <recommendedName>
        <fullName evidence="4">Exosome complex component RRP45</fullName>
    </recommendedName>
    <alternativeName>
        <fullName evidence="8">Exosome component 9</fullName>
    </alternativeName>
</protein>
<comment type="similarity">
    <text evidence="3">Belongs to the RNase PH family.</text>
</comment>
<comment type="subcellular location">
    <subcellularLocation>
        <location evidence="2">Cytoplasm</location>
    </subcellularLocation>
    <subcellularLocation>
        <location evidence="1">Nucleus</location>
    </subcellularLocation>
</comment>
<dbReference type="CDD" id="cd11368">
    <property type="entry name" value="RNase_PH_RRP45"/>
    <property type="match status" value="1"/>
</dbReference>
<feature type="domain" description="Exoribonuclease phosphorolytic" evidence="9">
    <location>
        <begin position="34"/>
        <end position="163"/>
    </location>
</feature>
<name>A0ABM4D7J1_HYDVU</name>
<evidence type="ECO:0000259" key="9">
    <source>
        <dbReference type="Pfam" id="PF01138"/>
    </source>
</evidence>
<dbReference type="Proteomes" id="UP001652625">
    <property type="component" value="Chromosome 12"/>
</dbReference>
<organism evidence="11 12">
    <name type="scientific">Hydra vulgaris</name>
    <name type="common">Hydra</name>
    <name type="synonym">Hydra attenuata</name>
    <dbReference type="NCBI Taxonomy" id="6087"/>
    <lineage>
        <taxon>Eukaryota</taxon>
        <taxon>Metazoa</taxon>
        <taxon>Cnidaria</taxon>
        <taxon>Hydrozoa</taxon>
        <taxon>Hydroidolina</taxon>
        <taxon>Anthoathecata</taxon>
        <taxon>Aplanulata</taxon>
        <taxon>Hydridae</taxon>
        <taxon>Hydra</taxon>
    </lineage>
</organism>
<evidence type="ECO:0000313" key="11">
    <source>
        <dbReference type="Proteomes" id="UP001652625"/>
    </source>
</evidence>
<keyword evidence="11" id="KW-1185">Reference proteome</keyword>
<dbReference type="SUPFAM" id="SSF55666">
    <property type="entry name" value="Ribonuclease PH domain 2-like"/>
    <property type="match status" value="1"/>
</dbReference>
<dbReference type="Pfam" id="PF01138">
    <property type="entry name" value="RNase_PH"/>
    <property type="match status" value="1"/>
</dbReference>
<dbReference type="GeneID" id="100212566"/>
<dbReference type="Gene3D" id="3.30.230.70">
    <property type="entry name" value="GHMP Kinase, N-terminal domain"/>
    <property type="match status" value="1"/>
</dbReference>
<dbReference type="RefSeq" id="XP_065670283.1">
    <property type="nucleotide sequence ID" value="XM_065814211.1"/>
</dbReference>
<evidence type="ECO:0000313" key="12">
    <source>
        <dbReference type="RefSeq" id="XP_065670283.1"/>
    </source>
</evidence>
<keyword evidence="6" id="KW-0694">RNA-binding</keyword>
<dbReference type="SUPFAM" id="SSF54211">
    <property type="entry name" value="Ribosomal protein S5 domain 2-like"/>
    <property type="match status" value="1"/>
</dbReference>
<evidence type="ECO:0000256" key="3">
    <source>
        <dbReference type="ARBA" id="ARBA00006678"/>
    </source>
</evidence>
<feature type="domain" description="Exoribonuclease phosphorolytic" evidence="10">
    <location>
        <begin position="191"/>
        <end position="256"/>
    </location>
</feature>
<dbReference type="Pfam" id="PF03725">
    <property type="entry name" value="RNase_PH_C"/>
    <property type="match status" value="1"/>
</dbReference>
<evidence type="ECO:0000256" key="8">
    <source>
        <dbReference type="ARBA" id="ARBA00032660"/>
    </source>
</evidence>
<evidence type="ECO:0000256" key="1">
    <source>
        <dbReference type="ARBA" id="ARBA00004123"/>
    </source>
</evidence>
<sequence length="437" mass="48057">MKAATVKHTSCEKDFVLKSIKSGIRLDGRQAFDYRNISIQFGIDYGCCEVQLGETRVLAQTSCELVKPIGTRPTEGQLHLNVDLSPMASPSFETGRMTSQGLEINRLIERCIKESRCIDVESLCLIAGEKVWSIRVDIVVLNDCGNILDCSCIAGIASLAHFKHHDVTVTGTEVIIHNFKEKDPIPLNVHHMPISTTFGFIDDGEQMIIDPEEKEESILSGKLIMAFNIYGEVCCAQMSGGVSFDYEQILQCAKISSVKSSEITSIIKTALDEDRASRAPVPMKKRPALKDPPNLITRTVAEPTPVDTICLKDVEPIEVEHFTEKAERLGYGTASIGSGGKSLWVISDGSDDEDSVNQIAANNEINPINHKEDIADSEEEEVAILDATQLEGHSKKSGTEILNTTDPTIDISNTSSIINKTNRSIKKKKKKKKKIIL</sequence>
<keyword evidence="7" id="KW-0539">Nucleus</keyword>
<dbReference type="PANTHER" id="PTHR11097:SF14">
    <property type="entry name" value="EXOSOME COMPLEX COMPONENT RRP45"/>
    <property type="match status" value="1"/>
</dbReference>
<dbReference type="InterPro" id="IPR050590">
    <property type="entry name" value="Exosome_comp_Rrp42_subfam"/>
</dbReference>
<evidence type="ECO:0000256" key="7">
    <source>
        <dbReference type="ARBA" id="ARBA00023242"/>
    </source>
</evidence>
<evidence type="ECO:0000256" key="2">
    <source>
        <dbReference type="ARBA" id="ARBA00004496"/>
    </source>
</evidence>
<dbReference type="InterPro" id="IPR001247">
    <property type="entry name" value="ExoRNase_PH_dom1"/>
</dbReference>